<evidence type="ECO:0000313" key="3">
    <source>
        <dbReference type="Proteomes" id="UP001058271"/>
    </source>
</evidence>
<feature type="domain" description="Methyltransferase type 11" evidence="1">
    <location>
        <begin position="61"/>
        <end position="154"/>
    </location>
</feature>
<organism evidence="2 3">
    <name type="scientific">Dactylosporangium roseum</name>
    <dbReference type="NCBI Taxonomy" id="47989"/>
    <lineage>
        <taxon>Bacteria</taxon>
        <taxon>Bacillati</taxon>
        <taxon>Actinomycetota</taxon>
        <taxon>Actinomycetes</taxon>
        <taxon>Micromonosporales</taxon>
        <taxon>Micromonosporaceae</taxon>
        <taxon>Dactylosporangium</taxon>
    </lineage>
</organism>
<dbReference type="InterPro" id="IPR052356">
    <property type="entry name" value="Thiol_S-MT"/>
</dbReference>
<keyword evidence="3" id="KW-1185">Reference proteome</keyword>
<dbReference type="SUPFAM" id="SSF53335">
    <property type="entry name" value="S-adenosyl-L-methionine-dependent methyltransferases"/>
    <property type="match status" value="1"/>
</dbReference>
<gene>
    <name evidence="2" type="ORF">Drose_21295</name>
</gene>
<sequence>MAAFRVRPPPGVLTSSSRQRRLLRLWDRHADTYDRQMSGIERRFFRDTRAWIAGQATGDTLEVAIGTGLNLPYYPAGVRLTGIEWSPAMLRIARRRAADLGREVELHTGDAQALDFPDARFDTVACTFALCAIPDARAALAEMARVLRPGGLLLLADHVASPVWPVRALQAVVDAVTVPLQGEHFGRRPLPWAVELGFTVERRDRFNLGIIERFAARAPGTSDT</sequence>
<dbReference type="CDD" id="cd02440">
    <property type="entry name" value="AdoMet_MTases"/>
    <property type="match status" value="1"/>
</dbReference>
<keyword evidence="2" id="KW-0489">Methyltransferase</keyword>
<dbReference type="Pfam" id="PF08241">
    <property type="entry name" value="Methyltransf_11"/>
    <property type="match status" value="1"/>
</dbReference>
<dbReference type="InterPro" id="IPR029063">
    <property type="entry name" value="SAM-dependent_MTases_sf"/>
</dbReference>
<dbReference type="GO" id="GO:0032259">
    <property type="term" value="P:methylation"/>
    <property type="evidence" value="ECO:0007669"/>
    <property type="project" value="UniProtKB-KW"/>
</dbReference>
<dbReference type="GO" id="GO:0008168">
    <property type="term" value="F:methyltransferase activity"/>
    <property type="evidence" value="ECO:0007669"/>
    <property type="project" value="UniProtKB-KW"/>
</dbReference>
<evidence type="ECO:0000259" key="1">
    <source>
        <dbReference type="Pfam" id="PF08241"/>
    </source>
</evidence>
<proteinExistence type="predicted"/>
<protein>
    <submittedName>
        <fullName evidence="2">Class I SAM-dependent methyltransferase</fullName>
    </submittedName>
</protein>
<dbReference type="InterPro" id="IPR013216">
    <property type="entry name" value="Methyltransf_11"/>
</dbReference>
<dbReference type="Gene3D" id="3.40.50.150">
    <property type="entry name" value="Vaccinia Virus protein VP39"/>
    <property type="match status" value="1"/>
</dbReference>
<evidence type="ECO:0000313" key="2">
    <source>
        <dbReference type="EMBL" id="UWZ33810.1"/>
    </source>
</evidence>
<dbReference type="PANTHER" id="PTHR45036:SF1">
    <property type="entry name" value="METHYLTRANSFERASE LIKE 7A"/>
    <property type="match status" value="1"/>
</dbReference>
<dbReference type="Proteomes" id="UP001058271">
    <property type="component" value="Chromosome"/>
</dbReference>
<dbReference type="PANTHER" id="PTHR45036">
    <property type="entry name" value="METHYLTRANSFERASE LIKE 7B"/>
    <property type="match status" value="1"/>
</dbReference>
<reference evidence="2" key="1">
    <citation type="submission" date="2021-04" db="EMBL/GenBank/DDBJ databases">
        <title>Biosynthetic gene clusters of Dactylosporangioum roseum.</title>
        <authorList>
            <person name="Hartkoorn R.C."/>
            <person name="Beaudoing E."/>
            <person name="Hot D."/>
            <person name="Moureu S."/>
        </authorList>
    </citation>
    <scope>NUCLEOTIDE SEQUENCE</scope>
    <source>
        <strain evidence="2">NRRL B-16295</strain>
    </source>
</reference>
<dbReference type="EMBL" id="CP073721">
    <property type="protein sequence ID" value="UWZ33810.1"/>
    <property type="molecule type" value="Genomic_DNA"/>
</dbReference>
<keyword evidence="2" id="KW-0808">Transferase</keyword>
<accession>A0ABY5YYB2</accession>
<name>A0ABY5YYB2_9ACTN</name>